<evidence type="ECO:0000313" key="3">
    <source>
        <dbReference type="Proteomes" id="UP000009164"/>
    </source>
</evidence>
<organism evidence="2 3">
    <name type="scientific">Sulfolobus spindle-shaped virus 6</name>
    <dbReference type="NCBI Taxonomy" id="693627"/>
    <lineage>
        <taxon>Viruses</taxon>
        <taxon>Viruses incertae sedis</taxon>
        <taxon>Fuselloviridae</taxon>
        <taxon>Betafusellovirus</taxon>
        <taxon>Betafusellovirus hveragerdiense</taxon>
    </lineage>
</organism>
<reference evidence="2 3" key="1">
    <citation type="journal article" date="2009" name="Environ. Microbiol.">
        <title>Four newly isolated fuselloviruses from extreme geothermal environments reveal unusual morphologies and a possible interviral recombination mechanism.</title>
        <authorList>
            <person name="Redder P."/>
            <person name="Peng X."/>
            <person name="Brugger K."/>
            <person name="Shah S.A."/>
            <person name="Roesch F."/>
            <person name="Greve B."/>
            <person name="She Q."/>
            <person name="Schleper C."/>
            <person name="Forterre P."/>
            <person name="Garrett R.A."/>
            <person name="Prangishvili D."/>
        </authorList>
    </citation>
    <scope>NUCLEOTIDE SEQUENCE [LARGE SCALE GENOMIC DNA]</scope>
</reference>
<feature type="transmembrane region" description="Helical" evidence="1">
    <location>
        <begin position="43"/>
        <end position="64"/>
    </location>
</feature>
<protein>
    <submittedName>
        <fullName evidence="2">Uncharacterized protein</fullName>
    </submittedName>
</protein>
<dbReference type="EMBL" id="FJ870915">
    <property type="protein sequence ID" value="ACZ35724.1"/>
    <property type="molecule type" value="Genomic_DNA"/>
</dbReference>
<proteinExistence type="predicted"/>
<keyword evidence="1" id="KW-1133">Transmembrane helix</keyword>
<keyword evidence="1" id="KW-0472">Membrane</keyword>
<feature type="transmembrane region" description="Helical" evidence="1">
    <location>
        <begin position="70"/>
        <end position="89"/>
    </location>
</feature>
<accession>D1GF22</accession>
<sequence>MVLLVPKIYAVTALGFDTIMLTTALLFRKPKHKKEKQQLDHRFIGWYLVISSAVALIVSHFVSYASLVDYYMGLGIDGAIFYMGLRCLYV</sequence>
<evidence type="ECO:0000256" key="1">
    <source>
        <dbReference type="SAM" id="Phobius"/>
    </source>
</evidence>
<evidence type="ECO:0000313" key="2">
    <source>
        <dbReference type="EMBL" id="ACZ35724.1"/>
    </source>
</evidence>
<dbReference type="KEGG" id="vg:8676807"/>
<name>D1GF22_9VIRU</name>
<dbReference type="OrthoDB" id="24914at10239"/>
<dbReference type="GeneID" id="8676807"/>
<keyword evidence="1" id="KW-0812">Transmembrane</keyword>
<feature type="transmembrane region" description="Helical" evidence="1">
    <location>
        <begin position="6"/>
        <end position="27"/>
    </location>
</feature>
<keyword evidence="3" id="KW-1185">Reference proteome</keyword>
<dbReference type="RefSeq" id="YP_003331454.1">
    <property type="nucleotide sequence ID" value="NC_013587.1"/>
</dbReference>
<dbReference type="Proteomes" id="UP000009164">
    <property type="component" value="Segment"/>
</dbReference>